<accession>I3X410</accession>
<dbReference type="KEGG" id="sfd:USDA257_c20330"/>
<protein>
    <recommendedName>
        <fullName evidence="3">Transposase</fullName>
    </recommendedName>
</protein>
<dbReference type="Proteomes" id="UP000006180">
    <property type="component" value="Chromosome"/>
</dbReference>
<dbReference type="PATRIC" id="fig|1185652.3.peg.2100"/>
<sequence length="41" mass="4507">MRQRRHPNVAAVALANKNARIVWAMLSDDTAYEPALSVKAA</sequence>
<dbReference type="EMBL" id="CP003563">
    <property type="protein sequence ID" value="AFL50616.1"/>
    <property type="molecule type" value="Genomic_DNA"/>
</dbReference>
<dbReference type="AlphaFoldDB" id="I3X410"/>
<evidence type="ECO:0000313" key="2">
    <source>
        <dbReference type="Proteomes" id="UP000006180"/>
    </source>
</evidence>
<reference evidence="1 2" key="1">
    <citation type="journal article" date="2012" name="J. Bacteriol.">
        <title>Complete genome sequence of the broad-host-range strain Sinorhizobium fredii USDA257.</title>
        <authorList>
            <person name="Schuldes J."/>
            <person name="Rodriguez Orbegoso M."/>
            <person name="Schmeisser C."/>
            <person name="Krishnan H.B."/>
            <person name="Daniel R."/>
            <person name="Streit W.R."/>
        </authorList>
    </citation>
    <scope>NUCLEOTIDE SEQUENCE [LARGE SCALE GENOMIC DNA]</scope>
    <source>
        <strain evidence="1 2">USDA 257</strain>
    </source>
</reference>
<proteinExistence type="predicted"/>
<name>I3X410_SINF2</name>
<organism evidence="1 2">
    <name type="scientific">Sinorhizobium fredii (strain USDA 257)</name>
    <dbReference type="NCBI Taxonomy" id="1185652"/>
    <lineage>
        <taxon>Bacteria</taxon>
        <taxon>Pseudomonadati</taxon>
        <taxon>Pseudomonadota</taxon>
        <taxon>Alphaproteobacteria</taxon>
        <taxon>Hyphomicrobiales</taxon>
        <taxon>Rhizobiaceae</taxon>
        <taxon>Sinorhizobium/Ensifer group</taxon>
        <taxon>Sinorhizobium</taxon>
    </lineage>
</organism>
<evidence type="ECO:0008006" key="3">
    <source>
        <dbReference type="Google" id="ProtNLM"/>
    </source>
</evidence>
<dbReference type="eggNOG" id="COG3547">
    <property type="taxonomic scope" value="Bacteria"/>
</dbReference>
<evidence type="ECO:0000313" key="1">
    <source>
        <dbReference type="EMBL" id="AFL50616.1"/>
    </source>
</evidence>
<dbReference type="HOGENOM" id="CLU_3276708_0_0_5"/>
<gene>
    <name evidence="1" type="ORF">USDA257_c20330</name>
</gene>